<dbReference type="EMBL" id="CP002593">
    <property type="protein sequence ID" value="AEA28634.1"/>
    <property type="molecule type" value="Genomic_DNA"/>
</dbReference>
<dbReference type="RefSeq" id="WP_013678516.1">
    <property type="nucleotide sequence ID" value="NC_015312.1"/>
</dbReference>
<organism evidence="1 2">
    <name type="scientific">Pseudonocardia dioxanivorans (strain ATCC 55486 / DSM 44775 / JCM 13855 / CB1190)</name>
    <dbReference type="NCBI Taxonomy" id="675635"/>
    <lineage>
        <taxon>Bacteria</taxon>
        <taxon>Bacillati</taxon>
        <taxon>Actinomycetota</taxon>
        <taxon>Actinomycetes</taxon>
        <taxon>Pseudonocardiales</taxon>
        <taxon>Pseudonocardiaceae</taxon>
        <taxon>Pseudonocardia</taxon>
    </lineage>
</organism>
<dbReference type="AlphaFoldDB" id="F4CV88"/>
<evidence type="ECO:0000313" key="1">
    <source>
        <dbReference type="EMBL" id="AEA28634.1"/>
    </source>
</evidence>
<evidence type="ECO:0000313" key="2">
    <source>
        <dbReference type="Proteomes" id="UP000007809"/>
    </source>
</evidence>
<dbReference type="OrthoDB" id="3578357at2"/>
<dbReference type="STRING" id="675635.Psed_6546"/>
<dbReference type="Pfam" id="PF02575">
    <property type="entry name" value="YbaB_DNA_bd"/>
    <property type="match status" value="1"/>
</dbReference>
<dbReference type="InterPro" id="IPR036894">
    <property type="entry name" value="YbaB-like_sf"/>
</dbReference>
<reference evidence="1 2" key="1">
    <citation type="journal article" date="2011" name="J. Bacteriol.">
        <title>Genome sequence of the 1,4-dioxane-degrading Pseudonocardia dioxanivorans strain CB1190.</title>
        <authorList>
            <person name="Sales C.M."/>
            <person name="Mahendra S."/>
            <person name="Grostern A."/>
            <person name="Parales R.E."/>
            <person name="Goodwin L.A."/>
            <person name="Woyke T."/>
            <person name="Nolan M."/>
            <person name="Lapidus A."/>
            <person name="Chertkov O."/>
            <person name="Ovchinnikova G."/>
            <person name="Sczyrba A."/>
            <person name="Alvarez-Cohen L."/>
        </authorList>
    </citation>
    <scope>NUCLEOTIDE SEQUENCE [LARGE SCALE GENOMIC DNA]</scope>
    <source>
        <strain evidence="2">ATCC 55486 / DSM 44775 / JCM 13855 / CB1190</strain>
    </source>
</reference>
<dbReference type="KEGG" id="pdx:Psed_6546"/>
<gene>
    <name evidence="1" type="ordered locus">Psed_6546</name>
</gene>
<accession>F4CV88</accession>
<protein>
    <recommendedName>
        <fullName evidence="3">YbaB/EbfC DNA-binding family protein</fullName>
    </recommendedName>
</protein>
<keyword evidence="2" id="KW-1185">Reference proteome</keyword>
<proteinExistence type="predicted"/>
<dbReference type="Proteomes" id="UP000007809">
    <property type="component" value="Chromosome"/>
</dbReference>
<dbReference type="HOGENOM" id="CLU_2047754_0_0_11"/>
<sequence length="120" mass="11788">MTTHESGPEAWLDGYRLRLDDAAARAERLGGELAAVTGTARSRDGAVTATTSPSGALVGLALGPQAESLGREGLAAEIVATAAAARAIAAARAVEVAEGVVGGAGATIDLLRSALVGAPR</sequence>
<dbReference type="eggNOG" id="COG0718">
    <property type="taxonomic scope" value="Bacteria"/>
</dbReference>
<evidence type="ECO:0008006" key="3">
    <source>
        <dbReference type="Google" id="ProtNLM"/>
    </source>
</evidence>
<dbReference type="GO" id="GO:0003677">
    <property type="term" value="F:DNA binding"/>
    <property type="evidence" value="ECO:0007669"/>
    <property type="project" value="InterPro"/>
</dbReference>
<dbReference type="InterPro" id="IPR004401">
    <property type="entry name" value="YbaB/EbfC"/>
</dbReference>
<dbReference type="Gene3D" id="3.30.1310.10">
    <property type="entry name" value="Nucleoid-associated protein YbaB-like domain"/>
    <property type="match status" value="1"/>
</dbReference>
<name>F4CV88_PSEUX</name>